<accession>A0A975JBY0</accession>
<feature type="signal peptide" evidence="1">
    <location>
        <begin position="1"/>
        <end position="18"/>
    </location>
</feature>
<dbReference type="RefSeq" id="WP_212703635.1">
    <property type="nucleotide sequence ID" value="NZ_CP073581.1"/>
</dbReference>
<evidence type="ECO:0000256" key="1">
    <source>
        <dbReference type="SAM" id="SignalP"/>
    </source>
</evidence>
<dbReference type="PROSITE" id="PS51257">
    <property type="entry name" value="PROKAR_LIPOPROTEIN"/>
    <property type="match status" value="1"/>
</dbReference>
<gene>
    <name evidence="2" type="ORF">KDD17_10630</name>
</gene>
<reference evidence="2" key="1">
    <citation type="submission" date="2021-04" db="EMBL/GenBank/DDBJ databases">
        <title>Complete genome sequence for Sulfitobacter sp. strain JK7-1.</title>
        <authorList>
            <person name="Park S.-J."/>
        </authorList>
    </citation>
    <scope>NUCLEOTIDE SEQUENCE</scope>
    <source>
        <strain evidence="2">JK7-1</strain>
    </source>
</reference>
<protein>
    <submittedName>
        <fullName evidence="2">Uncharacterized protein</fullName>
    </submittedName>
</protein>
<organism evidence="2 3">
    <name type="scientific">Sulfitobacter albidus</name>
    <dbReference type="NCBI Taxonomy" id="2829501"/>
    <lineage>
        <taxon>Bacteria</taxon>
        <taxon>Pseudomonadati</taxon>
        <taxon>Pseudomonadota</taxon>
        <taxon>Alphaproteobacteria</taxon>
        <taxon>Rhodobacterales</taxon>
        <taxon>Roseobacteraceae</taxon>
        <taxon>Sulfitobacter</taxon>
    </lineage>
</organism>
<evidence type="ECO:0000313" key="2">
    <source>
        <dbReference type="EMBL" id="QUJ75430.1"/>
    </source>
</evidence>
<dbReference type="Proteomes" id="UP000683291">
    <property type="component" value="Chromosome 1"/>
</dbReference>
<dbReference type="AlphaFoldDB" id="A0A975JBY0"/>
<dbReference type="EMBL" id="CP073581">
    <property type="protein sequence ID" value="QUJ75430.1"/>
    <property type="molecule type" value="Genomic_DNA"/>
</dbReference>
<evidence type="ECO:0000313" key="3">
    <source>
        <dbReference type="Proteomes" id="UP000683291"/>
    </source>
</evidence>
<name>A0A975JBY0_9RHOB</name>
<keyword evidence="1" id="KW-0732">Signal</keyword>
<proteinExistence type="predicted"/>
<sequence>MIKTLPAFFILAALAACAAPGIDANAVTFTTEGKTFKGEAGADISVDALQDDRLYGLCPGTPEVRDLTITRRPDGSVAFSGRCA</sequence>
<feature type="chain" id="PRO_5038092426" evidence="1">
    <location>
        <begin position="19"/>
        <end position="84"/>
    </location>
</feature>
<keyword evidence="3" id="KW-1185">Reference proteome</keyword>
<dbReference type="KEGG" id="sual:KDD17_10630"/>